<comment type="caution">
    <text evidence="2">The sequence shown here is derived from an EMBL/GenBank/DDBJ whole genome shotgun (WGS) entry which is preliminary data.</text>
</comment>
<keyword evidence="3" id="KW-1185">Reference proteome</keyword>
<feature type="compositionally biased region" description="Low complexity" evidence="1">
    <location>
        <begin position="380"/>
        <end position="391"/>
    </location>
</feature>
<feature type="compositionally biased region" description="Basic and acidic residues" evidence="1">
    <location>
        <begin position="290"/>
        <end position="302"/>
    </location>
</feature>
<evidence type="ECO:0000256" key="1">
    <source>
        <dbReference type="SAM" id="MobiDB-lite"/>
    </source>
</evidence>
<dbReference type="EMBL" id="JACAZF010000005">
    <property type="protein sequence ID" value="KAF7303695.1"/>
    <property type="molecule type" value="Genomic_DNA"/>
</dbReference>
<feature type="compositionally biased region" description="Low complexity" evidence="1">
    <location>
        <begin position="434"/>
        <end position="450"/>
    </location>
</feature>
<feature type="region of interest" description="Disordered" evidence="1">
    <location>
        <begin position="511"/>
        <end position="642"/>
    </location>
</feature>
<reference evidence="2" key="1">
    <citation type="submission" date="2020-05" db="EMBL/GenBank/DDBJ databases">
        <title>Mycena genomes resolve the evolution of fungal bioluminescence.</title>
        <authorList>
            <person name="Tsai I.J."/>
        </authorList>
    </citation>
    <scope>NUCLEOTIDE SEQUENCE</scope>
    <source>
        <strain evidence="2">171206Taipei</strain>
    </source>
</reference>
<feature type="compositionally biased region" description="Polar residues" evidence="1">
    <location>
        <begin position="554"/>
        <end position="564"/>
    </location>
</feature>
<feature type="compositionally biased region" description="Basic and acidic residues" evidence="1">
    <location>
        <begin position="616"/>
        <end position="642"/>
    </location>
</feature>
<gene>
    <name evidence="2" type="ORF">MIND_00598900</name>
</gene>
<dbReference type="Proteomes" id="UP000636479">
    <property type="component" value="Unassembled WGS sequence"/>
</dbReference>
<protein>
    <submittedName>
        <fullName evidence="2">Uncharacterized protein</fullName>
    </submittedName>
</protein>
<feature type="compositionally biased region" description="Pro residues" evidence="1">
    <location>
        <begin position="539"/>
        <end position="549"/>
    </location>
</feature>
<feature type="compositionally biased region" description="Low complexity" evidence="1">
    <location>
        <begin position="195"/>
        <end position="206"/>
    </location>
</feature>
<dbReference type="AlphaFoldDB" id="A0A8H6SPN1"/>
<feature type="region of interest" description="Disordered" evidence="1">
    <location>
        <begin position="375"/>
        <end position="452"/>
    </location>
</feature>
<evidence type="ECO:0000313" key="2">
    <source>
        <dbReference type="EMBL" id="KAF7303695.1"/>
    </source>
</evidence>
<feature type="compositionally biased region" description="Basic and acidic residues" evidence="1">
    <location>
        <begin position="576"/>
        <end position="595"/>
    </location>
</feature>
<sequence length="735" mass="81095">MSSDVPSPSPSRNRFKFKGVSFGRRKSVIPNSVVPTSTPKKKKATNWRRTLLFLRQSPNAQVIVPPPVEELVPALALPTDVNHEIFVYEPDKLESLEHTQEVESRSVISRHSVVSESRFLPVEAEWGSDGVIQTDGGVQNAPVLYIEDDDAKVQVFEPEDEEECYELWHLFANADAEVSSSIDSDSAHIMERHLSSSPSGHSVDVSTPVVTDAGSDSVSIAPSEESETSAVFLLEAVAGRTVKEEGHLSIAHLFAHVNYDNHDDTDSVIHRDALEEKDEDESNSDSSSVTHHDPEDDHNSEHENANVQYDLEDYDSGYLNVNAEPVLTRDIEDKDNAFPDMATRDDAENAMENDGTNMEHDVDDVLEDELQSLHVHSDTDSGASDADGPDAQLKSVFEDDSESDPGSSDSESSSDEDEPNAQLRRVFDKDSDSDSSSSGSSHMSRPGSRGVSECVTLSSVAVGVVSTSRSSTPHLESVCVEADKVLALEKEVGALRLQNRLLRSQVEAATGIPPHLTPPAEALSLLPDTINDDNDHEPQPPALAPPTLPEPLTDNLSSRPQTPLDQRAPVRISMPEIDHEKPAHQIDQPKGDVRTRAQQPRTGKNWAAGRRGRKGRSLEEKGSVGTEQLDRTSKEAAWKKEEPHILTDDDDIRRPSLFRMTTLKLVEPDMKARGPNGLAVPPRRPWGPTRRITLPPLDAKALAIRDALEKEKKRIAREDERLKWASRRARLRERS</sequence>
<name>A0A8H6SPN1_9AGAR</name>
<feature type="region of interest" description="Disordered" evidence="1">
    <location>
        <begin position="275"/>
        <end position="302"/>
    </location>
</feature>
<accession>A0A8H6SPN1</accession>
<organism evidence="2 3">
    <name type="scientific">Mycena indigotica</name>
    <dbReference type="NCBI Taxonomy" id="2126181"/>
    <lineage>
        <taxon>Eukaryota</taxon>
        <taxon>Fungi</taxon>
        <taxon>Dikarya</taxon>
        <taxon>Basidiomycota</taxon>
        <taxon>Agaricomycotina</taxon>
        <taxon>Agaricomycetes</taxon>
        <taxon>Agaricomycetidae</taxon>
        <taxon>Agaricales</taxon>
        <taxon>Marasmiineae</taxon>
        <taxon>Mycenaceae</taxon>
        <taxon>Mycena</taxon>
    </lineage>
</organism>
<dbReference type="GeneID" id="59345262"/>
<feature type="region of interest" description="Disordered" evidence="1">
    <location>
        <begin position="192"/>
        <end position="225"/>
    </location>
</feature>
<feature type="region of interest" description="Disordered" evidence="1">
    <location>
        <begin position="670"/>
        <end position="693"/>
    </location>
</feature>
<dbReference type="RefSeq" id="XP_037220667.1">
    <property type="nucleotide sequence ID" value="XM_037362746.1"/>
</dbReference>
<proteinExistence type="predicted"/>
<evidence type="ECO:0000313" key="3">
    <source>
        <dbReference type="Proteomes" id="UP000636479"/>
    </source>
</evidence>